<evidence type="ECO:0000313" key="2">
    <source>
        <dbReference type="EMBL" id="MBB2181028.1"/>
    </source>
</evidence>
<sequence>MYTKILRMKWVAAALACLAALPARADAPQQDGPTTLAIFYRANPADRPAFRQYLRGNELDRLAGWKKGGILKAYQILYNPYVDEKTWDAALLLEFPSYSQVGQWQDIEQTSPGGLDRRGLALARPIETYSLDLRWAEGDGDPDRGVYYIINYTVGNDENWKKWDQSFMGYGLPQMHGWIRDKVLVSYKMFTNRYDSGSRWDQLLLLHYHDLPALGRRDAEMAKVRAELAKDPNFKPLIDHTHAFHTEGNDILAVPVVK</sequence>
<proteinExistence type="predicted"/>
<dbReference type="AlphaFoldDB" id="A0A7W4JGW7"/>
<comment type="caution">
    <text evidence="2">The sequence shown here is derived from an EMBL/GenBank/DDBJ whole genome shotgun (WGS) entry which is preliminary data.</text>
</comment>
<evidence type="ECO:0000256" key="1">
    <source>
        <dbReference type="SAM" id="SignalP"/>
    </source>
</evidence>
<keyword evidence="3" id="KW-1185">Reference proteome</keyword>
<name>A0A7W4JGW7_9PROT</name>
<reference evidence="2 3" key="1">
    <citation type="submission" date="2020-04" db="EMBL/GenBank/DDBJ databases">
        <title>Description of novel Gluconacetobacter.</title>
        <authorList>
            <person name="Sombolestani A."/>
        </authorList>
    </citation>
    <scope>NUCLEOTIDE SEQUENCE [LARGE SCALE GENOMIC DNA]</scope>
    <source>
        <strain evidence="2 3">LMG 27725</strain>
    </source>
</reference>
<accession>A0A7W4JGW7</accession>
<evidence type="ECO:0008006" key="4">
    <source>
        <dbReference type="Google" id="ProtNLM"/>
    </source>
</evidence>
<keyword evidence="1" id="KW-0732">Signal</keyword>
<feature type="chain" id="PRO_5031130342" description="NIPSNAP family protein" evidence="1">
    <location>
        <begin position="26"/>
        <end position="258"/>
    </location>
</feature>
<evidence type="ECO:0000313" key="3">
    <source>
        <dbReference type="Proteomes" id="UP000525623"/>
    </source>
</evidence>
<organism evidence="2 3">
    <name type="scientific">Gluconacetobacter tumulicola</name>
    <dbReference type="NCBI Taxonomy" id="1017177"/>
    <lineage>
        <taxon>Bacteria</taxon>
        <taxon>Pseudomonadati</taxon>
        <taxon>Pseudomonadota</taxon>
        <taxon>Alphaproteobacteria</taxon>
        <taxon>Acetobacterales</taxon>
        <taxon>Acetobacteraceae</taxon>
        <taxon>Gluconacetobacter</taxon>
    </lineage>
</organism>
<dbReference type="Proteomes" id="UP000525623">
    <property type="component" value="Unassembled WGS sequence"/>
</dbReference>
<dbReference type="EMBL" id="JABEQL010000039">
    <property type="protein sequence ID" value="MBB2181028.1"/>
    <property type="molecule type" value="Genomic_DNA"/>
</dbReference>
<feature type="signal peptide" evidence="1">
    <location>
        <begin position="1"/>
        <end position="25"/>
    </location>
</feature>
<dbReference type="RefSeq" id="WP_182968756.1">
    <property type="nucleotide sequence ID" value="NZ_BAABGC010000056.1"/>
</dbReference>
<protein>
    <recommendedName>
        <fullName evidence="4">NIPSNAP family protein</fullName>
    </recommendedName>
</protein>
<gene>
    <name evidence="2" type="ORF">HLH29_18030</name>
</gene>